<evidence type="ECO:0000313" key="3">
    <source>
        <dbReference type="Proteomes" id="UP000595197"/>
    </source>
</evidence>
<dbReference type="InterPro" id="IPR002346">
    <property type="entry name" value="Mopterin_DH_FAD-bd"/>
</dbReference>
<feature type="domain" description="FAD-binding PCMH-type" evidence="1">
    <location>
        <begin position="18"/>
        <end position="195"/>
    </location>
</feature>
<dbReference type="InterPro" id="IPR016166">
    <property type="entry name" value="FAD-bd_PCMH"/>
</dbReference>
<organism evidence="2 3">
    <name type="scientific">Skermanella cutis</name>
    <dbReference type="NCBI Taxonomy" id="2775420"/>
    <lineage>
        <taxon>Bacteria</taxon>
        <taxon>Pseudomonadati</taxon>
        <taxon>Pseudomonadota</taxon>
        <taxon>Alphaproteobacteria</taxon>
        <taxon>Rhodospirillales</taxon>
        <taxon>Azospirillaceae</taxon>
        <taxon>Skermanella</taxon>
    </lineage>
</organism>
<dbReference type="Proteomes" id="UP000595197">
    <property type="component" value="Plasmid pTT6-1"/>
</dbReference>
<gene>
    <name evidence="2" type="ORF">IGS68_30670</name>
</gene>
<dbReference type="SUPFAM" id="SSF56176">
    <property type="entry name" value="FAD-binding/transporter-associated domain-like"/>
    <property type="match status" value="1"/>
</dbReference>
<name>A0ABX7BGA9_9PROT</name>
<evidence type="ECO:0000259" key="1">
    <source>
        <dbReference type="PROSITE" id="PS51387"/>
    </source>
</evidence>
<reference evidence="2" key="1">
    <citation type="submission" date="2021-02" db="EMBL/GenBank/DDBJ databases">
        <title>Skermanella TT6 skin isolate.</title>
        <authorList>
            <person name="Lee K."/>
            <person name="Ganzorig M."/>
        </authorList>
    </citation>
    <scope>NUCLEOTIDE SEQUENCE</scope>
    <source>
        <strain evidence="2">TT6</strain>
    </source>
</reference>
<dbReference type="InterPro" id="IPR036318">
    <property type="entry name" value="FAD-bd_PCMH-like_sf"/>
</dbReference>
<dbReference type="SMART" id="SM01092">
    <property type="entry name" value="CO_deh_flav_C"/>
    <property type="match status" value="1"/>
</dbReference>
<dbReference type="PANTHER" id="PTHR42659">
    <property type="entry name" value="XANTHINE DEHYDROGENASE SUBUNIT C-RELATED"/>
    <property type="match status" value="1"/>
</dbReference>
<geneLocation type="plasmid" evidence="2 3">
    <name>pTT6-1</name>
</geneLocation>
<dbReference type="EMBL" id="CP067421">
    <property type="protein sequence ID" value="QQP92810.1"/>
    <property type="molecule type" value="Genomic_DNA"/>
</dbReference>
<keyword evidence="2" id="KW-0614">Plasmid</keyword>
<accession>A0ABX7BGA9</accession>
<proteinExistence type="predicted"/>
<protein>
    <submittedName>
        <fullName evidence="2">FAD binding domain-containing protein</fullName>
    </submittedName>
</protein>
<dbReference type="PROSITE" id="PS51387">
    <property type="entry name" value="FAD_PCMH"/>
    <property type="match status" value="1"/>
</dbReference>
<dbReference type="SUPFAM" id="SSF55447">
    <property type="entry name" value="CO dehydrogenase flavoprotein C-terminal domain-like"/>
    <property type="match status" value="1"/>
</dbReference>
<dbReference type="InterPro" id="IPR036683">
    <property type="entry name" value="CO_DH_flav_C_dom_sf"/>
</dbReference>
<dbReference type="Gene3D" id="3.30.390.50">
    <property type="entry name" value="CO dehydrogenase flavoprotein, C-terminal domain"/>
    <property type="match status" value="1"/>
</dbReference>
<dbReference type="InterPro" id="IPR016169">
    <property type="entry name" value="FAD-bd_PCMH_sub2"/>
</dbReference>
<keyword evidence="3" id="KW-1185">Reference proteome</keyword>
<sequence>MTTPSNLPAPLVGLRGRRRIAPFVLARPGGVAEAIALGQAPGSAWMGGGVDLMDGLKRGMPLDRLVPLGALAELGTISRCEDGVLRVGALATYQDLADSAVVREAAPDLAALIGTVANFRIRSKATVGGSVMSGNGQYDLMPALLALDAVLVLAGPDGDARIPAAALVPDEPRLLRAVEIPAGEVTRLRVDRTLRPAVCVFLGLAFHGGAVVRLRAAVSCAHPRPVLAELGPDRVAAADPARDAAALAAELAAGLPSPVDDGTASASYRRRVIPILIRRLLEASSTEPQA</sequence>
<dbReference type="InterPro" id="IPR005107">
    <property type="entry name" value="CO_DH_flav_C"/>
</dbReference>
<evidence type="ECO:0000313" key="2">
    <source>
        <dbReference type="EMBL" id="QQP92810.1"/>
    </source>
</evidence>
<dbReference type="Gene3D" id="3.30.465.10">
    <property type="match status" value="1"/>
</dbReference>
<dbReference type="Pfam" id="PF00941">
    <property type="entry name" value="FAD_binding_5"/>
    <property type="match status" value="1"/>
</dbReference>
<dbReference type="InterPro" id="IPR051312">
    <property type="entry name" value="Diverse_Substr_Oxidored"/>
</dbReference>
<dbReference type="PANTHER" id="PTHR42659:SF9">
    <property type="entry name" value="XANTHINE DEHYDROGENASE FAD-BINDING SUBUNIT XDHB-RELATED"/>
    <property type="match status" value="1"/>
</dbReference>
<dbReference type="RefSeq" id="WP_201082010.1">
    <property type="nucleotide sequence ID" value="NZ_CP067421.1"/>
</dbReference>